<sequence>MWPDGTVLIVESRAMAVCVAQWCGPGAEREPGCRMGEVAPPLPLVYKRFICSVPDCNATYNKNWKLLAHLCKHTGERPFPCTYEGCGKGFTTLFHLNRHNLTHTEERPCKCEAENCNLAFTTASNMRLHFKRAHASPPVIYVCYFADCGQQFRKHNQLKLHQYIHTNQHPFKCSHEGCDKSFALPSKLKRHEKIHAGYPCQKDSTCPFVGNTWSEYLKHAAAVHSDVTCNVCNRTFKSKSNLKDHKKIHREERIVYRCPREDCDRTYTTKFNLKSHILSFHENLRSFVCEHEGCGKTFAMKQSLARHVNTHDPVRKKMVMPPPPTRSLASRLSGYKPKKSSKKKKSSSKTPASESSEKPLVGQPDTLLVLETLNLK</sequence>
<dbReference type="PROSITE" id="PS00028">
    <property type="entry name" value="ZINC_FINGER_C2H2_1"/>
    <property type="match status" value="7"/>
</dbReference>
<feature type="domain" description="C2H2-type" evidence="15">
    <location>
        <begin position="79"/>
        <end position="108"/>
    </location>
</feature>
<evidence type="ECO:0000256" key="6">
    <source>
        <dbReference type="ARBA" id="ARBA00022833"/>
    </source>
</evidence>
<comment type="caution">
    <text evidence="16">The sequence shown here is derived from an EMBL/GenBank/DDBJ whole genome shotgun (WGS) entry which is preliminary data.</text>
</comment>
<name>A0ABN9MQY0_9NEOB</name>
<evidence type="ECO:0000313" key="17">
    <source>
        <dbReference type="Proteomes" id="UP001176940"/>
    </source>
</evidence>
<comment type="subcellular location">
    <subcellularLocation>
        <location evidence="1">Nucleus</location>
    </subcellularLocation>
</comment>
<dbReference type="EMBL" id="CAUEEQ010078679">
    <property type="protein sequence ID" value="CAJ0967845.1"/>
    <property type="molecule type" value="Genomic_DNA"/>
</dbReference>
<feature type="domain" description="C2H2-type" evidence="15">
    <location>
        <begin position="287"/>
        <end position="316"/>
    </location>
</feature>
<keyword evidence="7" id="KW-0694">RNA-binding</keyword>
<keyword evidence="17" id="KW-1185">Reference proteome</keyword>
<dbReference type="Pfam" id="PF22110">
    <property type="entry name" value="TFIIIA_zf-C2H2"/>
    <property type="match status" value="1"/>
</dbReference>
<evidence type="ECO:0000256" key="2">
    <source>
        <dbReference type="ARBA" id="ARBA00022517"/>
    </source>
</evidence>
<keyword evidence="8" id="KW-0805">Transcription regulation</keyword>
<feature type="compositionally biased region" description="Basic residues" evidence="14">
    <location>
        <begin position="336"/>
        <end position="347"/>
    </location>
</feature>
<dbReference type="PANTHER" id="PTHR46179">
    <property type="entry name" value="ZINC FINGER PROTEIN"/>
    <property type="match status" value="1"/>
</dbReference>
<dbReference type="SMART" id="SM00355">
    <property type="entry name" value="ZnF_C2H2"/>
    <property type="match status" value="9"/>
</dbReference>
<evidence type="ECO:0000256" key="1">
    <source>
        <dbReference type="ARBA" id="ARBA00004123"/>
    </source>
</evidence>
<feature type="region of interest" description="Disordered" evidence="14">
    <location>
        <begin position="309"/>
        <end position="363"/>
    </location>
</feature>
<evidence type="ECO:0000259" key="15">
    <source>
        <dbReference type="PROSITE" id="PS50157"/>
    </source>
</evidence>
<evidence type="ECO:0000256" key="12">
    <source>
        <dbReference type="ARBA" id="ARBA00040434"/>
    </source>
</evidence>
<evidence type="ECO:0000256" key="3">
    <source>
        <dbReference type="ARBA" id="ARBA00022723"/>
    </source>
</evidence>
<evidence type="ECO:0000256" key="5">
    <source>
        <dbReference type="ARBA" id="ARBA00022771"/>
    </source>
</evidence>
<evidence type="ECO:0000313" key="16">
    <source>
        <dbReference type="EMBL" id="CAJ0967845.1"/>
    </source>
</evidence>
<evidence type="ECO:0000256" key="10">
    <source>
        <dbReference type="ARBA" id="ARBA00023163"/>
    </source>
</evidence>
<dbReference type="InterPro" id="IPR036236">
    <property type="entry name" value="Znf_C2H2_sf"/>
</dbReference>
<dbReference type="Pfam" id="PF00096">
    <property type="entry name" value="zf-C2H2"/>
    <property type="match status" value="4"/>
</dbReference>
<dbReference type="InterPro" id="IPR054599">
    <property type="entry name" value="TFIIIA_Zfn-C2H2"/>
</dbReference>
<feature type="domain" description="C2H2-type" evidence="15">
    <location>
        <begin position="227"/>
        <end position="254"/>
    </location>
</feature>
<dbReference type="PROSITE" id="PS50157">
    <property type="entry name" value="ZINC_FINGER_C2H2_2"/>
    <property type="match status" value="7"/>
</dbReference>
<gene>
    <name evidence="16" type="ORF">RIMI_LOCUS22567072</name>
</gene>
<evidence type="ECO:0000256" key="8">
    <source>
        <dbReference type="ARBA" id="ARBA00023015"/>
    </source>
</evidence>
<dbReference type="InterPro" id="IPR013087">
    <property type="entry name" value="Znf_C2H2_type"/>
</dbReference>
<keyword evidence="5 13" id="KW-0863">Zinc-finger</keyword>
<keyword evidence="10" id="KW-0804">Transcription</keyword>
<proteinExistence type="predicted"/>
<feature type="domain" description="C2H2-type" evidence="15">
    <location>
        <begin position="171"/>
        <end position="197"/>
    </location>
</feature>
<feature type="domain" description="C2H2-type" evidence="15">
    <location>
        <begin position="141"/>
        <end position="170"/>
    </location>
</feature>
<evidence type="ECO:0000256" key="9">
    <source>
        <dbReference type="ARBA" id="ARBA00023125"/>
    </source>
</evidence>
<keyword evidence="4" id="KW-0677">Repeat</keyword>
<accession>A0ABN9MQY0</accession>
<organism evidence="16 17">
    <name type="scientific">Ranitomeya imitator</name>
    <name type="common">mimic poison frog</name>
    <dbReference type="NCBI Taxonomy" id="111125"/>
    <lineage>
        <taxon>Eukaryota</taxon>
        <taxon>Metazoa</taxon>
        <taxon>Chordata</taxon>
        <taxon>Craniata</taxon>
        <taxon>Vertebrata</taxon>
        <taxon>Euteleostomi</taxon>
        <taxon>Amphibia</taxon>
        <taxon>Batrachia</taxon>
        <taxon>Anura</taxon>
        <taxon>Neobatrachia</taxon>
        <taxon>Hyloidea</taxon>
        <taxon>Dendrobatidae</taxon>
        <taxon>Dendrobatinae</taxon>
        <taxon>Ranitomeya</taxon>
    </lineage>
</organism>
<dbReference type="InterPro" id="IPR051061">
    <property type="entry name" value="Zinc_finger_trans_reg"/>
</dbReference>
<dbReference type="PANTHER" id="PTHR46179:SF1">
    <property type="entry name" value="TRANSCRIPTION FACTOR IIIA"/>
    <property type="match status" value="1"/>
</dbReference>
<keyword evidence="9" id="KW-0238">DNA-binding</keyword>
<reference evidence="16" key="1">
    <citation type="submission" date="2023-07" db="EMBL/GenBank/DDBJ databases">
        <authorList>
            <person name="Stuckert A."/>
        </authorList>
    </citation>
    <scope>NUCLEOTIDE SEQUENCE</scope>
</reference>
<keyword evidence="2" id="KW-0690">Ribosome biogenesis</keyword>
<feature type="domain" description="C2H2-type" evidence="15">
    <location>
        <begin position="49"/>
        <end position="78"/>
    </location>
</feature>
<dbReference type="SUPFAM" id="SSF57667">
    <property type="entry name" value="beta-beta-alpha zinc fingers"/>
    <property type="match status" value="6"/>
</dbReference>
<evidence type="ECO:0000256" key="7">
    <source>
        <dbReference type="ARBA" id="ARBA00022884"/>
    </source>
</evidence>
<evidence type="ECO:0000256" key="14">
    <source>
        <dbReference type="SAM" id="MobiDB-lite"/>
    </source>
</evidence>
<keyword evidence="11" id="KW-0539">Nucleus</keyword>
<feature type="domain" description="C2H2-type" evidence="15">
    <location>
        <begin position="256"/>
        <end position="286"/>
    </location>
</feature>
<keyword evidence="3" id="KW-0479">Metal-binding</keyword>
<evidence type="ECO:0000256" key="13">
    <source>
        <dbReference type="PROSITE-ProRule" id="PRU00042"/>
    </source>
</evidence>
<evidence type="ECO:0000256" key="4">
    <source>
        <dbReference type="ARBA" id="ARBA00022737"/>
    </source>
</evidence>
<protein>
    <recommendedName>
        <fullName evidence="12">Transcription factor IIIA</fullName>
    </recommendedName>
</protein>
<dbReference type="Proteomes" id="UP001176940">
    <property type="component" value="Unassembled WGS sequence"/>
</dbReference>
<dbReference type="Gene3D" id="3.30.160.60">
    <property type="entry name" value="Classic Zinc Finger"/>
    <property type="match status" value="9"/>
</dbReference>
<keyword evidence="6" id="KW-0862">Zinc</keyword>
<evidence type="ECO:0000256" key="11">
    <source>
        <dbReference type="ARBA" id="ARBA00023242"/>
    </source>
</evidence>